<dbReference type="OMA" id="QTLICED"/>
<keyword evidence="4" id="KW-0547">Nucleotide-binding</keyword>
<reference evidence="11" key="2">
    <citation type="submission" date="2015-07" db="EMBL/GenBank/DDBJ databases">
        <authorList>
            <person name="Noorani M."/>
        </authorList>
    </citation>
    <scope>NUCLEOTIDE SEQUENCE</scope>
    <source>
        <strain evidence="11">Yugu1</strain>
    </source>
</reference>
<evidence type="ECO:0000256" key="3">
    <source>
        <dbReference type="ARBA" id="ARBA00022737"/>
    </source>
</evidence>
<dbReference type="EnsemblPlants" id="KQL23218">
    <property type="protein sequence ID" value="KQL23218"/>
    <property type="gene ID" value="SETIT_028856mg"/>
</dbReference>
<dbReference type="InterPro" id="IPR044974">
    <property type="entry name" value="Disease_R_plants"/>
</dbReference>
<dbReference type="HOGENOM" id="CLU_000837_25_0_1"/>
<evidence type="ECO:0000259" key="8">
    <source>
        <dbReference type="Pfam" id="PF18052"/>
    </source>
</evidence>
<feature type="domain" description="NB-ARC" evidence="7">
    <location>
        <begin position="193"/>
        <end position="349"/>
    </location>
</feature>
<dbReference type="RefSeq" id="XP_004955941.1">
    <property type="nucleotide sequence ID" value="XM_004955884.3"/>
</dbReference>
<dbReference type="RefSeq" id="XP_004955940.1">
    <property type="nucleotide sequence ID" value="XM_004955883.3"/>
</dbReference>
<evidence type="ECO:0000313" key="12">
    <source>
        <dbReference type="EnsemblPlants" id="KQL23217"/>
    </source>
</evidence>
<dbReference type="AlphaFoldDB" id="K3ZQH5"/>
<dbReference type="EMBL" id="AGNK02000809">
    <property type="status" value="NOT_ANNOTATED_CDS"/>
    <property type="molecule type" value="Genomic_DNA"/>
</dbReference>
<dbReference type="EMBL" id="CM003529">
    <property type="protein sequence ID" value="RCV10325.1"/>
    <property type="molecule type" value="Genomic_DNA"/>
</dbReference>
<keyword evidence="13" id="KW-1185">Reference proteome</keyword>
<dbReference type="eggNOG" id="KOG4658">
    <property type="taxonomic scope" value="Eukaryota"/>
</dbReference>
<evidence type="ECO:0000256" key="2">
    <source>
        <dbReference type="ARBA" id="ARBA00022614"/>
    </source>
</evidence>
<dbReference type="Gene3D" id="1.10.8.430">
    <property type="entry name" value="Helical domain of apoptotic protease-activating factors"/>
    <property type="match status" value="1"/>
</dbReference>
<dbReference type="GeneID" id="101784511"/>
<dbReference type="Gramene" id="KQL23218">
    <property type="protein sequence ID" value="KQL23218"/>
    <property type="gene ID" value="SETIT_028856mg"/>
</dbReference>
<organism evidence="12 13">
    <name type="scientific">Setaria italica</name>
    <name type="common">Foxtail millet</name>
    <name type="synonym">Panicum italicum</name>
    <dbReference type="NCBI Taxonomy" id="4555"/>
    <lineage>
        <taxon>Eukaryota</taxon>
        <taxon>Viridiplantae</taxon>
        <taxon>Streptophyta</taxon>
        <taxon>Embryophyta</taxon>
        <taxon>Tracheophyta</taxon>
        <taxon>Spermatophyta</taxon>
        <taxon>Magnoliopsida</taxon>
        <taxon>Liliopsida</taxon>
        <taxon>Poales</taxon>
        <taxon>Poaceae</taxon>
        <taxon>PACMAD clade</taxon>
        <taxon>Panicoideae</taxon>
        <taxon>Panicodae</taxon>
        <taxon>Paniceae</taxon>
        <taxon>Cenchrinae</taxon>
        <taxon>Setaria</taxon>
    </lineage>
</organism>
<feature type="domain" description="Disease resistance N-terminal" evidence="8">
    <location>
        <begin position="12"/>
        <end position="93"/>
    </location>
</feature>
<dbReference type="Gene3D" id="3.40.50.300">
    <property type="entry name" value="P-loop containing nucleotide triphosphate hydrolases"/>
    <property type="match status" value="1"/>
</dbReference>
<reference evidence="11 13" key="1">
    <citation type="journal article" date="2012" name="Nat. Biotechnol.">
        <title>Reference genome sequence of the model plant Setaria.</title>
        <authorList>
            <person name="Bennetzen J.L."/>
            <person name="Schmutz J."/>
            <person name="Wang H."/>
            <person name="Percifield R."/>
            <person name="Hawkins J."/>
            <person name="Pontaroli A.C."/>
            <person name="Estep M."/>
            <person name="Feng L."/>
            <person name="Vaughn J.N."/>
            <person name="Grimwood J."/>
            <person name="Jenkins J."/>
            <person name="Barry K."/>
            <person name="Lindquist E."/>
            <person name="Hellsten U."/>
            <person name="Deshpande S."/>
            <person name="Wang X."/>
            <person name="Wu X."/>
            <person name="Mitros T."/>
            <person name="Triplett J."/>
            <person name="Yang X."/>
            <person name="Ye C.Y."/>
            <person name="Mauro-Herrera M."/>
            <person name="Wang L."/>
            <person name="Li P."/>
            <person name="Sharma M."/>
            <person name="Sharma R."/>
            <person name="Ronald P.C."/>
            <person name="Panaud O."/>
            <person name="Kellogg E.A."/>
            <person name="Brutnell T.P."/>
            <person name="Doust A.N."/>
            <person name="Tuskan G.A."/>
            <person name="Rokhsar D."/>
            <person name="Devos K.M."/>
        </authorList>
    </citation>
    <scope>NUCLEOTIDE SEQUENCE [LARGE SCALE GENOMIC DNA]</scope>
    <source>
        <strain evidence="13">cv. Yugu1</strain>
        <strain evidence="11">Yugu1</strain>
    </source>
</reference>
<gene>
    <name evidence="12" type="primary">LOC101784511</name>
    <name evidence="11" type="ORF">SETIT_2G103300v2</name>
</gene>
<dbReference type="Gene3D" id="1.10.10.10">
    <property type="entry name" value="Winged helix-like DNA-binding domain superfamily/Winged helix DNA-binding domain"/>
    <property type="match status" value="1"/>
</dbReference>
<evidence type="ECO:0008006" key="14">
    <source>
        <dbReference type="Google" id="ProtNLM"/>
    </source>
</evidence>
<keyword evidence="2" id="KW-0433">Leucine-rich repeat</keyword>
<keyword evidence="6" id="KW-0175">Coiled coil</keyword>
<dbReference type="Pfam" id="PF23559">
    <property type="entry name" value="WHD_DRP"/>
    <property type="match status" value="1"/>
</dbReference>
<reference evidence="12" key="3">
    <citation type="submission" date="2018-08" db="UniProtKB">
        <authorList>
            <consortium name="EnsemblPlants"/>
        </authorList>
    </citation>
    <scope>IDENTIFICATION</scope>
    <source>
        <strain evidence="12">Yugu1</strain>
    </source>
</reference>
<dbReference type="InterPro" id="IPR058922">
    <property type="entry name" value="WHD_DRP"/>
</dbReference>
<dbReference type="Gene3D" id="3.80.10.10">
    <property type="entry name" value="Ribonuclease Inhibitor"/>
    <property type="match status" value="1"/>
</dbReference>
<evidence type="ECO:0000256" key="1">
    <source>
        <dbReference type="ARBA" id="ARBA00008894"/>
    </source>
</evidence>
<dbReference type="InterPro" id="IPR032675">
    <property type="entry name" value="LRR_dom_sf"/>
</dbReference>
<dbReference type="SUPFAM" id="SSF52058">
    <property type="entry name" value="L domain-like"/>
    <property type="match status" value="1"/>
</dbReference>
<name>K3ZQH5_SETIT</name>
<dbReference type="CDD" id="cd14798">
    <property type="entry name" value="RX-CC_like"/>
    <property type="match status" value="1"/>
</dbReference>
<dbReference type="InterPro" id="IPR002182">
    <property type="entry name" value="NB-ARC"/>
</dbReference>
<dbReference type="Gramene" id="KQL23217">
    <property type="protein sequence ID" value="KQL23217"/>
    <property type="gene ID" value="SETIT_028856mg"/>
</dbReference>
<evidence type="ECO:0000259" key="9">
    <source>
        <dbReference type="Pfam" id="PF23559"/>
    </source>
</evidence>
<evidence type="ECO:0000256" key="6">
    <source>
        <dbReference type="ARBA" id="ARBA00023054"/>
    </source>
</evidence>
<dbReference type="KEGG" id="sita:101784511"/>
<protein>
    <recommendedName>
        <fullName evidence="14">AAA+ ATPase domain-containing protein</fullName>
    </recommendedName>
</protein>
<dbReference type="FunFam" id="3.40.50.300:FF:001091">
    <property type="entry name" value="Probable disease resistance protein At1g61300"/>
    <property type="match status" value="1"/>
</dbReference>
<dbReference type="Proteomes" id="UP000004995">
    <property type="component" value="Unassembled WGS sequence"/>
</dbReference>
<accession>K3ZQH5</accession>
<dbReference type="EnsemblPlants" id="KQL23217">
    <property type="protein sequence ID" value="KQL23217"/>
    <property type="gene ID" value="SETIT_028856mg"/>
</dbReference>
<dbReference type="Pfam" id="PF23598">
    <property type="entry name" value="LRR_14"/>
    <property type="match status" value="1"/>
</dbReference>
<dbReference type="PRINTS" id="PR00364">
    <property type="entry name" value="DISEASERSIST"/>
</dbReference>
<dbReference type="Pfam" id="PF18052">
    <property type="entry name" value="Rx_N"/>
    <property type="match status" value="1"/>
</dbReference>
<dbReference type="Pfam" id="PF00931">
    <property type="entry name" value="NB-ARC"/>
    <property type="match status" value="1"/>
</dbReference>
<dbReference type="InterPro" id="IPR055414">
    <property type="entry name" value="LRR_R13L4/SHOC2-like"/>
</dbReference>
<dbReference type="GO" id="GO:0043531">
    <property type="term" value="F:ADP binding"/>
    <property type="evidence" value="ECO:0007669"/>
    <property type="project" value="InterPro"/>
</dbReference>
<evidence type="ECO:0000313" key="11">
    <source>
        <dbReference type="EMBL" id="RCV10325.1"/>
    </source>
</evidence>
<dbReference type="Gene3D" id="1.20.5.4130">
    <property type="match status" value="1"/>
</dbReference>
<dbReference type="InterPro" id="IPR041118">
    <property type="entry name" value="Rx_N"/>
</dbReference>
<dbReference type="GO" id="GO:0009626">
    <property type="term" value="P:plant-type hypersensitive response"/>
    <property type="evidence" value="ECO:0007669"/>
    <property type="project" value="UniProtKB-ARBA"/>
</dbReference>
<evidence type="ECO:0000256" key="5">
    <source>
        <dbReference type="ARBA" id="ARBA00022821"/>
    </source>
</evidence>
<evidence type="ECO:0000259" key="10">
    <source>
        <dbReference type="Pfam" id="PF23598"/>
    </source>
</evidence>
<dbReference type="PANTHER" id="PTHR23155:SF1028">
    <property type="entry name" value="OS08G0174800 PROTEIN"/>
    <property type="match status" value="1"/>
</dbReference>
<dbReference type="InterPro" id="IPR027417">
    <property type="entry name" value="P-loop_NTPase"/>
</dbReference>
<dbReference type="SUPFAM" id="SSF52540">
    <property type="entry name" value="P-loop containing nucleoside triphosphate hydrolases"/>
    <property type="match status" value="1"/>
</dbReference>
<evidence type="ECO:0000256" key="4">
    <source>
        <dbReference type="ARBA" id="ARBA00022741"/>
    </source>
</evidence>
<keyword evidence="5" id="KW-0611">Plant defense</keyword>
<dbReference type="FunFam" id="1.10.10.10:FF:000322">
    <property type="entry name" value="Probable disease resistance protein At1g63360"/>
    <property type="match status" value="1"/>
</dbReference>
<dbReference type="OrthoDB" id="694921at2759"/>
<evidence type="ECO:0000313" key="13">
    <source>
        <dbReference type="Proteomes" id="UP000004995"/>
    </source>
</evidence>
<dbReference type="GO" id="GO:0042742">
    <property type="term" value="P:defense response to bacterium"/>
    <property type="evidence" value="ECO:0007669"/>
    <property type="project" value="UniProtKB-ARBA"/>
</dbReference>
<dbReference type="GO" id="GO:0002758">
    <property type="term" value="P:innate immune response-activating signaling pathway"/>
    <property type="evidence" value="ECO:0007669"/>
    <property type="project" value="UniProtKB-ARBA"/>
</dbReference>
<feature type="domain" description="Disease resistance protein winged helix" evidence="9">
    <location>
        <begin position="437"/>
        <end position="504"/>
    </location>
</feature>
<keyword evidence="3" id="KW-0677">Repeat</keyword>
<dbReference type="PANTHER" id="PTHR23155">
    <property type="entry name" value="DISEASE RESISTANCE PROTEIN RP"/>
    <property type="match status" value="1"/>
</dbReference>
<dbReference type="InterPro" id="IPR036388">
    <property type="entry name" value="WH-like_DNA-bd_sf"/>
</dbReference>
<proteinExistence type="inferred from homology"/>
<comment type="similarity">
    <text evidence="1">Belongs to the disease resistance NB-LRR family.</text>
</comment>
<dbReference type="InterPro" id="IPR038005">
    <property type="entry name" value="RX-like_CC"/>
</dbReference>
<evidence type="ECO:0000259" key="7">
    <source>
        <dbReference type="Pfam" id="PF00931"/>
    </source>
</evidence>
<dbReference type="RefSeq" id="XP_022680192.1">
    <property type="nucleotide sequence ID" value="XM_022824457.1"/>
</dbReference>
<sequence length="924" mass="104098">MERAMVSAATGAMSSVLAKLAELLHEKYKLAKGVRKDIQFLRSELSVMNDLLYDMAGIEDLDARDKGWRDRVRELAYDVEDCIDLSVARFRRAGGDASKGGFFGTKQLVRKLKKIRVSLQIAHEIQELKARVIEESDRQKRYDGLIGSSSDASRNKVDPRMCALWEETKNLVGLNGPMDEVIRLLMPGEGEVPSQQVRTVSIVGCAGLGKTTLANQVYQKIQGHFECQAFVSVSQNPNIKDILMKICSQVGATPSMADDELLLVNKLREQLQYKRYIVLVDDIWHSDPWKIIGQALVRTSPGSVIILTTRLKDVAESCCSSHGGRVYDMKPLDDNDSRRLFFKRIFDSEDKCPHELERASEDILEKCDGIPLAIISISSFLAVDVPQSADHWNKVKESISSPLPGNKSVETMQSVLSLSYYNLPHHLRTCLLDLCAFPEDWIIDSDRLIGRWIAEGFVNAEPGENLYEAGLRHFNELINRSLIQPWDELRGVVWSCRVHDVILNFLVSKSVEENFLTFSNPSGLPTSVHSKVRRLSLQNSYQENVVSWIKSVKPYVRSLSCFRDCNKELFPLTEFEVVRVLDLEECESLKNVDLANIEELLQLRYLNIGGTGVSELPAGIGQVQNLETLDIRWSKVEKLPSTIVRLEKLACLFVDRKVMFPAEGFSKMKGLEQLKCFSIHGQPLNFLKELGQLTNLRTLEAEVMVDSNEANVNYEGSGWGIFTSSLQALCSHKLVDINIYGRGSPPILMDSSFPALQSLRTFVIFPINSPPIWMGLLVNLELLHLETKQFTPEDLQVLGGMLALESLVLDLGNTYACPFTIRGHEFQRLKYFYVSRLCQILFMPGAMPKVKHLEITLAFTTDSYNDLGIQHLASLTRVNVSINHVWCGHRGAVEDLVAKTRSLLDAHPNHPTLIFDTSFYGKNE</sequence>
<dbReference type="InterPro" id="IPR042197">
    <property type="entry name" value="Apaf_helical"/>
</dbReference>
<feature type="domain" description="Disease resistance R13L4/SHOC-2-like LRR" evidence="10">
    <location>
        <begin position="556"/>
        <end position="913"/>
    </location>
</feature>